<organism evidence="1">
    <name type="scientific">Magnetospirillum gryphiswaldense</name>
    <dbReference type="NCBI Taxonomy" id="55518"/>
    <lineage>
        <taxon>Bacteria</taxon>
        <taxon>Pseudomonadati</taxon>
        <taxon>Pseudomonadota</taxon>
        <taxon>Alphaproteobacteria</taxon>
        <taxon>Rhodospirillales</taxon>
        <taxon>Rhodospirillaceae</taxon>
        <taxon>Magnetospirillum</taxon>
    </lineage>
</organism>
<dbReference type="EMBL" id="CU459003">
    <property type="protein sequence ID" value="CAM76985.1"/>
    <property type="molecule type" value="Genomic_DNA"/>
</dbReference>
<sequence length="32" mass="3420">MFLHLGDVAHHAGLGLEALLKRLRANPSPPST</sequence>
<dbReference type="AlphaFoldDB" id="A4U278"/>
<gene>
    <name evidence="1" type="ORF">MGR_0704</name>
</gene>
<protein>
    <submittedName>
        <fullName evidence="1">Uncharacterized protein</fullName>
    </submittedName>
</protein>
<reference evidence="1" key="1">
    <citation type="journal article" date="2007" name="J. Bacteriol.">
        <title>Comparative genome analysis of four magnetotactic bacteria reveals a complex set of group-specific genes implicated in magnetosome biomineralization and function.</title>
        <authorList>
            <person name="Richter M."/>
            <person name="Kube M."/>
            <person name="Bazylinski D.A."/>
            <person name="Lombardot T."/>
            <person name="Gloeckner F.O."/>
            <person name="Reinhardt R."/>
            <person name="Schueler D."/>
        </authorList>
    </citation>
    <scope>NUCLEOTIDE SEQUENCE</scope>
    <source>
        <strain evidence="1">MSR-1</strain>
    </source>
</reference>
<proteinExistence type="predicted"/>
<accession>A4U278</accession>
<evidence type="ECO:0000313" key="1">
    <source>
        <dbReference type="EMBL" id="CAM76985.1"/>
    </source>
</evidence>
<name>A4U278_9PROT</name>